<accession>A0A0R3KE48</accession>
<keyword evidence="2" id="KW-1185">Reference proteome</keyword>
<name>A0A0R3KE48_9BRAD</name>
<gene>
    <name evidence="1" type="ORF">CP49_32130</name>
</gene>
<comment type="caution">
    <text evidence="1">The sequence shown here is derived from an EMBL/GenBank/DDBJ whole genome shotgun (WGS) entry which is preliminary data.</text>
</comment>
<organism evidence="1 2">
    <name type="scientific">Bradyrhizobium valentinum</name>
    <dbReference type="NCBI Taxonomy" id="1518501"/>
    <lineage>
        <taxon>Bacteria</taxon>
        <taxon>Pseudomonadati</taxon>
        <taxon>Pseudomonadota</taxon>
        <taxon>Alphaproteobacteria</taxon>
        <taxon>Hyphomicrobiales</taxon>
        <taxon>Nitrobacteraceae</taxon>
        <taxon>Bradyrhizobium</taxon>
    </lineage>
</organism>
<proteinExistence type="predicted"/>
<dbReference type="Proteomes" id="UP000051913">
    <property type="component" value="Unassembled WGS sequence"/>
</dbReference>
<evidence type="ECO:0000313" key="2">
    <source>
        <dbReference type="Proteomes" id="UP000051913"/>
    </source>
</evidence>
<dbReference type="EMBL" id="LLXX01000217">
    <property type="protein sequence ID" value="KRQ93817.1"/>
    <property type="molecule type" value="Genomic_DNA"/>
</dbReference>
<reference evidence="1 2" key="1">
    <citation type="submission" date="2014-03" db="EMBL/GenBank/DDBJ databases">
        <title>Bradyrhizobium valentinum sp. nov., isolated from effective nodules of Lupinus mariae-josephae, a lupine endemic of basic-lime soils in Eastern Spain.</title>
        <authorList>
            <person name="Duran D."/>
            <person name="Rey L."/>
            <person name="Navarro A."/>
            <person name="Busquets A."/>
            <person name="Imperial J."/>
            <person name="Ruiz-Argueso T."/>
        </authorList>
    </citation>
    <scope>NUCLEOTIDE SEQUENCE [LARGE SCALE GENOMIC DNA]</scope>
    <source>
        <strain evidence="1 2">LmjM3</strain>
    </source>
</reference>
<sequence length="68" mass="7573">MRADPPPPGEGEEQGPRHELHMRRVADVEVAAFCNAATAPLSLSQAATQRRRAAHMIGEKIWQDLWGR</sequence>
<protein>
    <submittedName>
        <fullName evidence="1">Uncharacterized protein</fullName>
    </submittedName>
</protein>
<evidence type="ECO:0000313" key="1">
    <source>
        <dbReference type="EMBL" id="KRQ93817.1"/>
    </source>
</evidence>
<dbReference type="AlphaFoldDB" id="A0A0R3KE48"/>